<evidence type="ECO:0000313" key="5">
    <source>
        <dbReference type="Proteomes" id="UP000789405"/>
    </source>
</evidence>
<comment type="caution">
    <text evidence="4">The sequence shown here is derived from an EMBL/GenBank/DDBJ whole genome shotgun (WGS) entry which is preliminary data.</text>
</comment>
<evidence type="ECO:0000256" key="2">
    <source>
        <dbReference type="SAM" id="SignalP"/>
    </source>
</evidence>
<dbReference type="PANTHER" id="PTHR37049">
    <property type="entry name" value="PEPTIDASE S41 FAMILY PROTEIN"/>
    <property type="match status" value="1"/>
</dbReference>
<dbReference type="Gene3D" id="3.90.226.10">
    <property type="entry name" value="2-enoyl-CoA Hydratase, Chain A, domain 1"/>
    <property type="match status" value="1"/>
</dbReference>
<feature type="chain" id="PRO_5040483505" evidence="2">
    <location>
        <begin position="28"/>
        <end position="572"/>
    </location>
</feature>
<feature type="compositionally biased region" description="Low complexity" evidence="1">
    <location>
        <begin position="270"/>
        <end position="288"/>
    </location>
</feature>
<dbReference type="SUPFAM" id="SSF52096">
    <property type="entry name" value="ClpP/crotonase"/>
    <property type="match status" value="1"/>
</dbReference>
<evidence type="ECO:0000256" key="1">
    <source>
        <dbReference type="SAM" id="MobiDB-lite"/>
    </source>
</evidence>
<dbReference type="EMBL" id="CAJVPY010002600">
    <property type="protein sequence ID" value="CAG8566059.1"/>
    <property type="molecule type" value="Genomic_DNA"/>
</dbReference>
<dbReference type="OrthoDB" id="27214at2759"/>
<name>A0A9N9BFD1_9GLOM</name>
<keyword evidence="5" id="KW-1185">Reference proteome</keyword>
<accession>A0A9N9BFD1</accession>
<dbReference type="AlphaFoldDB" id="A0A9N9BFD1"/>
<dbReference type="InterPro" id="IPR005151">
    <property type="entry name" value="Tail-specific_protease"/>
</dbReference>
<dbReference type="Pfam" id="PF03572">
    <property type="entry name" value="Peptidase_S41"/>
    <property type="match status" value="1"/>
</dbReference>
<reference evidence="4" key="1">
    <citation type="submission" date="2021-06" db="EMBL/GenBank/DDBJ databases">
        <authorList>
            <person name="Kallberg Y."/>
            <person name="Tangrot J."/>
            <person name="Rosling A."/>
        </authorList>
    </citation>
    <scope>NUCLEOTIDE SEQUENCE</scope>
    <source>
        <strain evidence="4">MA453B</strain>
    </source>
</reference>
<dbReference type="GO" id="GO:0008236">
    <property type="term" value="F:serine-type peptidase activity"/>
    <property type="evidence" value="ECO:0007669"/>
    <property type="project" value="InterPro"/>
</dbReference>
<protein>
    <submittedName>
        <fullName evidence="4">14288_t:CDS:1</fullName>
    </submittedName>
</protein>
<proteinExistence type="predicted"/>
<feature type="signal peptide" evidence="2">
    <location>
        <begin position="1"/>
        <end position="27"/>
    </location>
</feature>
<dbReference type="InterPro" id="IPR029045">
    <property type="entry name" value="ClpP/crotonase-like_dom_sf"/>
</dbReference>
<feature type="region of interest" description="Disordered" evidence="1">
    <location>
        <begin position="269"/>
        <end position="288"/>
    </location>
</feature>
<gene>
    <name evidence="4" type="ORF">DERYTH_LOCUS5970</name>
</gene>
<dbReference type="PANTHER" id="PTHR37049:SF4">
    <property type="entry name" value="RHODANESE DOMAIN-CONTAINING PROTEIN"/>
    <property type="match status" value="1"/>
</dbReference>
<evidence type="ECO:0000259" key="3">
    <source>
        <dbReference type="Pfam" id="PF03572"/>
    </source>
</evidence>
<sequence>MPSKFQKLSKLALLVALIIFYLLPTESYLTPRSKAKGQVKDGCTKLAKNILSSPSYDNVKACIKGFKYDAKRAKQMIDIAEAVFLDFYSLADQANEIPKNGSNFKPTDFKPIDLKKELNSLRDKKFKSDFEFMTTLRNLIADSRDLGVRFNQALASLTKRFDKWLIAEGTNQFAYRFDLPETSNISYTLLCSGKKRNLVRNWDINFLGDTDFDDSKSYFKKNCLYNSFQSAKNTSLEMNYNQTTASHSNNKTTKYQLEPVLDAKNTSLETNSNQTTTPQSNNQTTKSQLEPVVDTKDAHFYLVGDIGVAQITSVDFGFDALRDIRLGFRTLFKKKAKKLVIDLSNNPGGAIDAAQVISFLLIPPNNFSFFPRDMKITNISEPLVGPGSFFDPDELSPFPSGGNFSSIENFIGKNFVKIGNKTLRYSNKFDYKLTRNQLKVIENNKEYPWTRNNTIILTNGYCGSACALISQYLAEIGQFPTVAVGGLYNTSLSFASFTGGEFFSYDGSVKLKDIPSLPVSGELQFTASKSYSILEKNEVLDFSYRPSKYRLYYDDKSARDPSLLWSKAADFL</sequence>
<organism evidence="4 5">
    <name type="scientific">Dentiscutata erythropus</name>
    <dbReference type="NCBI Taxonomy" id="1348616"/>
    <lineage>
        <taxon>Eukaryota</taxon>
        <taxon>Fungi</taxon>
        <taxon>Fungi incertae sedis</taxon>
        <taxon>Mucoromycota</taxon>
        <taxon>Glomeromycotina</taxon>
        <taxon>Glomeromycetes</taxon>
        <taxon>Diversisporales</taxon>
        <taxon>Gigasporaceae</taxon>
        <taxon>Dentiscutata</taxon>
    </lineage>
</organism>
<evidence type="ECO:0000313" key="4">
    <source>
        <dbReference type="EMBL" id="CAG8566059.1"/>
    </source>
</evidence>
<keyword evidence="2" id="KW-0732">Signal</keyword>
<feature type="domain" description="Tail specific protease" evidence="3">
    <location>
        <begin position="307"/>
        <end position="469"/>
    </location>
</feature>
<dbReference type="Proteomes" id="UP000789405">
    <property type="component" value="Unassembled WGS sequence"/>
</dbReference>
<dbReference type="InterPro" id="IPR052766">
    <property type="entry name" value="S41A_metabolite_peptidase"/>
</dbReference>
<dbReference type="GO" id="GO:0006508">
    <property type="term" value="P:proteolysis"/>
    <property type="evidence" value="ECO:0007669"/>
    <property type="project" value="InterPro"/>
</dbReference>